<feature type="region of interest" description="Disordered" evidence="1">
    <location>
        <begin position="1"/>
        <end position="96"/>
    </location>
</feature>
<dbReference type="AlphaFoldDB" id="A0A8S9PCH0"/>
<feature type="compositionally biased region" description="Basic and acidic residues" evidence="1">
    <location>
        <begin position="1"/>
        <end position="18"/>
    </location>
</feature>
<dbReference type="Proteomes" id="UP000712600">
    <property type="component" value="Unassembled WGS sequence"/>
</dbReference>
<comment type="caution">
    <text evidence="2">The sequence shown here is derived from an EMBL/GenBank/DDBJ whole genome shotgun (WGS) entry which is preliminary data.</text>
</comment>
<evidence type="ECO:0000313" key="3">
    <source>
        <dbReference type="Proteomes" id="UP000712600"/>
    </source>
</evidence>
<evidence type="ECO:0000313" key="2">
    <source>
        <dbReference type="EMBL" id="KAF3511042.1"/>
    </source>
</evidence>
<evidence type="ECO:0000256" key="1">
    <source>
        <dbReference type="SAM" id="MobiDB-lite"/>
    </source>
</evidence>
<organism evidence="2 3">
    <name type="scientific">Brassica cretica</name>
    <name type="common">Mustard</name>
    <dbReference type="NCBI Taxonomy" id="69181"/>
    <lineage>
        <taxon>Eukaryota</taxon>
        <taxon>Viridiplantae</taxon>
        <taxon>Streptophyta</taxon>
        <taxon>Embryophyta</taxon>
        <taxon>Tracheophyta</taxon>
        <taxon>Spermatophyta</taxon>
        <taxon>Magnoliopsida</taxon>
        <taxon>eudicotyledons</taxon>
        <taxon>Gunneridae</taxon>
        <taxon>Pentapetalae</taxon>
        <taxon>rosids</taxon>
        <taxon>malvids</taxon>
        <taxon>Brassicales</taxon>
        <taxon>Brassicaceae</taxon>
        <taxon>Brassiceae</taxon>
        <taxon>Brassica</taxon>
    </lineage>
</organism>
<feature type="compositionally biased region" description="Basic residues" evidence="1">
    <location>
        <begin position="131"/>
        <end position="142"/>
    </location>
</feature>
<sequence>MNDFKPKEHEKHQDEQKELLPPNTNEKPKQKPRRKPGPDASPNQGGNAASSEESMKQSRHNRSKQGSMDSSNDQDPSVRRRCSGGNSVKDREASTNHILLGFGIVKSHFSSNCSNTNCWNCYDGSAPPRKAASRPRKLKRSIGRQASLKKSSKVKPPESSVDDTSNDII</sequence>
<accession>A0A8S9PCH0</accession>
<gene>
    <name evidence="2" type="ORF">F2Q69_00001576</name>
</gene>
<feature type="compositionally biased region" description="Polar residues" evidence="1">
    <location>
        <begin position="41"/>
        <end position="52"/>
    </location>
</feature>
<feature type="compositionally biased region" description="Polar residues" evidence="1">
    <location>
        <begin position="64"/>
        <end position="75"/>
    </location>
</feature>
<proteinExistence type="predicted"/>
<feature type="region of interest" description="Disordered" evidence="1">
    <location>
        <begin position="125"/>
        <end position="169"/>
    </location>
</feature>
<protein>
    <submittedName>
        <fullName evidence="2">Uncharacterized protein</fullName>
    </submittedName>
</protein>
<name>A0A8S9PCH0_BRACR</name>
<feature type="compositionally biased region" description="Acidic residues" evidence="1">
    <location>
        <begin position="160"/>
        <end position="169"/>
    </location>
</feature>
<reference evidence="2" key="1">
    <citation type="submission" date="2019-12" db="EMBL/GenBank/DDBJ databases">
        <title>Genome sequencing and annotation of Brassica cretica.</title>
        <authorList>
            <person name="Studholme D.J."/>
            <person name="Sarris P."/>
        </authorList>
    </citation>
    <scope>NUCLEOTIDE SEQUENCE</scope>
    <source>
        <strain evidence="2">PFS-109/04</strain>
        <tissue evidence="2">Leaf</tissue>
    </source>
</reference>
<dbReference type="EMBL" id="QGKX02001521">
    <property type="protein sequence ID" value="KAF3511042.1"/>
    <property type="molecule type" value="Genomic_DNA"/>
</dbReference>